<dbReference type="SUPFAM" id="SSF47323">
    <property type="entry name" value="Anticodon-binding domain of a subclass of class I aminoacyl-tRNA synthetases"/>
    <property type="match status" value="1"/>
</dbReference>
<evidence type="ECO:0000256" key="10">
    <source>
        <dbReference type="ARBA" id="ARBA00048359"/>
    </source>
</evidence>
<keyword evidence="6 12" id="KW-0067">ATP-binding</keyword>
<evidence type="ECO:0000259" key="14">
    <source>
        <dbReference type="Pfam" id="PF08264"/>
    </source>
</evidence>
<evidence type="ECO:0000259" key="13">
    <source>
        <dbReference type="Pfam" id="PF00133"/>
    </source>
</evidence>
<dbReference type="InterPro" id="IPR023585">
    <property type="entry name" value="Ile-tRNA-ligase_type1"/>
</dbReference>
<evidence type="ECO:0000256" key="4">
    <source>
        <dbReference type="ARBA" id="ARBA00022598"/>
    </source>
</evidence>
<dbReference type="EC" id="6.1.1.5" evidence="3"/>
<dbReference type="InterPro" id="IPR001412">
    <property type="entry name" value="aa-tRNA-synth_I_CS"/>
</dbReference>
<comment type="similarity">
    <text evidence="2 12">Belongs to the class-I aminoacyl-tRNA synthetase family.</text>
</comment>
<accession>A0A8H3HWY1</accession>
<dbReference type="Gene3D" id="1.10.730.20">
    <property type="match status" value="1"/>
</dbReference>
<keyword evidence="16" id="KW-1185">Reference proteome</keyword>
<dbReference type="GO" id="GO:0002161">
    <property type="term" value="F:aminoacyl-tRNA deacylase activity"/>
    <property type="evidence" value="ECO:0007669"/>
    <property type="project" value="InterPro"/>
</dbReference>
<reference evidence="15" key="1">
    <citation type="submission" date="2021-03" db="EMBL/GenBank/DDBJ databases">
        <authorList>
            <person name="Tagirdzhanova G."/>
        </authorList>
    </citation>
    <scope>NUCLEOTIDE SEQUENCE</scope>
</reference>
<dbReference type="HAMAP" id="MF_02002">
    <property type="entry name" value="Ile_tRNA_synth_type1"/>
    <property type="match status" value="1"/>
</dbReference>
<dbReference type="AlphaFoldDB" id="A0A8H3HWY1"/>
<dbReference type="InterPro" id="IPR013155">
    <property type="entry name" value="M/V/L/I-tRNA-synth_anticd-bd"/>
</dbReference>
<evidence type="ECO:0000256" key="1">
    <source>
        <dbReference type="ARBA" id="ARBA00004173"/>
    </source>
</evidence>
<feature type="domain" description="Aminoacyl-tRNA synthetase class Ia" evidence="13">
    <location>
        <begin position="52"/>
        <end position="694"/>
    </location>
</feature>
<dbReference type="Pfam" id="PF08264">
    <property type="entry name" value="Anticodon_1"/>
    <property type="match status" value="1"/>
</dbReference>
<feature type="domain" description="Methionyl/Valyl/Leucyl/Isoleucyl-tRNA synthetase anticodon-binding" evidence="14">
    <location>
        <begin position="740"/>
        <end position="836"/>
    </location>
</feature>
<dbReference type="InterPro" id="IPR002300">
    <property type="entry name" value="aa-tRNA-synth_Ia"/>
</dbReference>
<keyword evidence="7 12" id="KW-0648">Protein biosynthesis</keyword>
<evidence type="ECO:0000256" key="12">
    <source>
        <dbReference type="RuleBase" id="RU363035"/>
    </source>
</evidence>
<dbReference type="PANTHER" id="PTHR42765">
    <property type="entry name" value="SOLEUCYL-TRNA SYNTHETASE"/>
    <property type="match status" value="1"/>
</dbReference>
<comment type="catalytic activity">
    <reaction evidence="10">
        <text>tRNA(Ile) + L-isoleucine + ATP = L-isoleucyl-tRNA(Ile) + AMP + diphosphate</text>
        <dbReference type="Rhea" id="RHEA:11060"/>
        <dbReference type="Rhea" id="RHEA-COMP:9666"/>
        <dbReference type="Rhea" id="RHEA-COMP:9695"/>
        <dbReference type="ChEBI" id="CHEBI:30616"/>
        <dbReference type="ChEBI" id="CHEBI:33019"/>
        <dbReference type="ChEBI" id="CHEBI:58045"/>
        <dbReference type="ChEBI" id="CHEBI:78442"/>
        <dbReference type="ChEBI" id="CHEBI:78528"/>
        <dbReference type="ChEBI" id="CHEBI:456215"/>
        <dbReference type="EC" id="6.1.1.5"/>
    </reaction>
</comment>
<name>A0A8H3HWY1_9LECA</name>
<sequence length="1024" mass="115309">MLRTARITPKFWSSTLSLPKSTFPPRAILADRPKYLKRCTDELYARQRGLTGDTFTLHDGPPYANGSLHIGHALNKILKDILCRFKLSQGYRIDYVPGWDCHGLPIELKAIEQNESLGQDSNNASNAVDVRSAARRLAEEAVEKQKKSFQQWAIMADWDHAWKTMDKGYEIKQLAVFRELVKKGLVYRRFKPVYWSPSTRTALAEAELEYKDDHISTAAFVKYPIRKLPRAARCLEEDILSALVWTTTPWTLPANKAIAFHSELDYAVVRSERNGNLLVAKARIEEIERVCKENFSVLCIIGGSELQDAAYDDAAFTPETRPFLHADFVSADSGSGLVHLAPGHGMDDYQLCLKHDITAFAPLDDDGRFTGLASPFDPKLLNGKEALYNGNRSVLEFLTSKGLLLTSHKYKHRYPYDWRSKQPVIVRATEQWFADVGGIQDAALLSLDSVAFVPEGGKERLRSFVKNRTEWCISRQRSWGVPIPALYDKETGEAVLTEASIDHILTVIERRGLDAWWTDDASDPAWVLPSLVTPNESQRKASFLRGKDTMDVWFDSGTSWTQLKSSVTAPNKPLADVYLEGSDQHRGWFQSSLLTYIAQMHTSGNCTTPQAPFRTLITHGFTLDEHSRKMSKSIGNTISPDEIMDGTLLPPLKRKAKSDKGFVSPAKQVTYDAMGPDALRLWVASCDFTNDVTVSPTILKAIHGTLSKYRVTFKLLLGMLDDFDPRATTKPFEHLGVVQQIALTQLGQAVEKVLFHYEQFDFQRAVHEINRYINTDLSSFFIESIKDTIYADSRSSRNRIEAQSVLLQIYSALQAVLYPVTPPLIEEVLDYAPAFLNRPPSSPFVSKQVLADIIRQSKCLDRDLEKNLPWLLRANGAVKMAQEEARAAKKMGSSLQSEVLFQVSEAPTTNNQDVFECLNRYRSALEDILVVSGVNVSRSALPTALDSADWSYRSEFDLLGSKVVAHIHTPRKLKCIRCWKYHADMEEGTEDVLCKRCEEVLEELAKRRPDLFTTLPPSDAGTPQ</sequence>
<dbReference type="Gene3D" id="3.90.740.10">
    <property type="entry name" value="Valyl/Leucyl/Isoleucyl-tRNA synthetase, editing domain"/>
    <property type="match status" value="1"/>
</dbReference>
<dbReference type="Pfam" id="PF00133">
    <property type="entry name" value="tRNA-synt_1"/>
    <property type="match status" value="1"/>
</dbReference>
<keyword evidence="4 12" id="KW-0436">Ligase</keyword>
<dbReference type="Gene3D" id="3.40.50.620">
    <property type="entry name" value="HUPs"/>
    <property type="match status" value="2"/>
</dbReference>
<dbReference type="OrthoDB" id="10264412at2759"/>
<dbReference type="PANTHER" id="PTHR42765:SF1">
    <property type="entry name" value="ISOLEUCINE--TRNA LIGASE, MITOCHONDRIAL"/>
    <property type="match status" value="1"/>
</dbReference>
<dbReference type="GO" id="GO:0005739">
    <property type="term" value="C:mitochondrion"/>
    <property type="evidence" value="ECO:0007669"/>
    <property type="project" value="UniProtKB-SubCell"/>
</dbReference>
<dbReference type="EMBL" id="CAJPDS010000004">
    <property type="protein sequence ID" value="CAF9905827.1"/>
    <property type="molecule type" value="Genomic_DNA"/>
</dbReference>
<dbReference type="SUPFAM" id="SSF50677">
    <property type="entry name" value="ValRS/IleRS/LeuRS editing domain"/>
    <property type="match status" value="1"/>
</dbReference>
<dbReference type="InterPro" id="IPR050081">
    <property type="entry name" value="Ile-tRNA_ligase"/>
</dbReference>
<dbReference type="GO" id="GO:0032543">
    <property type="term" value="P:mitochondrial translation"/>
    <property type="evidence" value="ECO:0007669"/>
    <property type="project" value="TreeGrafter"/>
</dbReference>
<dbReference type="InterPro" id="IPR009008">
    <property type="entry name" value="Val/Leu/Ile-tRNA-synth_edit"/>
</dbReference>
<comment type="subcellular location">
    <subcellularLocation>
        <location evidence="1">Mitochondrion</location>
    </subcellularLocation>
</comment>
<dbReference type="GO" id="GO:0005524">
    <property type="term" value="F:ATP binding"/>
    <property type="evidence" value="ECO:0007669"/>
    <property type="project" value="UniProtKB-KW"/>
</dbReference>
<evidence type="ECO:0000256" key="3">
    <source>
        <dbReference type="ARBA" id="ARBA00013165"/>
    </source>
</evidence>
<protein>
    <recommendedName>
        <fullName evidence="11">Isoleucine--tRNA ligase, mitochondrial</fullName>
        <ecNumber evidence="3">6.1.1.5</ecNumber>
    </recommendedName>
    <alternativeName>
        <fullName evidence="9">Isoleucyl-tRNA synthetase</fullName>
    </alternativeName>
</protein>
<dbReference type="InterPro" id="IPR014729">
    <property type="entry name" value="Rossmann-like_a/b/a_fold"/>
</dbReference>
<dbReference type="InterPro" id="IPR009080">
    <property type="entry name" value="tRNAsynth_Ia_anticodon-bd"/>
</dbReference>
<dbReference type="CDD" id="cd07960">
    <property type="entry name" value="Anticodon_Ia_Ile_BEm"/>
    <property type="match status" value="1"/>
</dbReference>
<keyword evidence="8 12" id="KW-0030">Aminoacyl-tRNA synthetase</keyword>
<evidence type="ECO:0000256" key="2">
    <source>
        <dbReference type="ARBA" id="ARBA00005594"/>
    </source>
</evidence>
<dbReference type="FunFam" id="3.40.50.620:FF:000111">
    <property type="entry name" value="Mitochondrial isoleucyl-tRNA synthetase"/>
    <property type="match status" value="1"/>
</dbReference>
<gene>
    <name evidence="15" type="primary">ISM1</name>
    <name evidence="15" type="ORF">HETSPECPRED_005960</name>
</gene>
<dbReference type="Gene3D" id="1.10.10.830">
    <property type="entry name" value="Ile-tRNA synthetase CP2 domain-like"/>
    <property type="match status" value="1"/>
</dbReference>
<dbReference type="GO" id="GO:0006428">
    <property type="term" value="P:isoleucyl-tRNA aminoacylation"/>
    <property type="evidence" value="ECO:0007669"/>
    <property type="project" value="InterPro"/>
</dbReference>
<evidence type="ECO:0000313" key="16">
    <source>
        <dbReference type="Proteomes" id="UP000664521"/>
    </source>
</evidence>
<evidence type="ECO:0000256" key="11">
    <source>
        <dbReference type="ARBA" id="ARBA00068280"/>
    </source>
</evidence>
<evidence type="ECO:0000256" key="5">
    <source>
        <dbReference type="ARBA" id="ARBA00022741"/>
    </source>
</evidence>
<evidence type="ECO:0000256" key="8">
    <source>
        <dbReference type="ARBA" id="ARBA00023146"/>
    </source>
</evidence>
<dbReference type="GO" id="GO:0004822">
    <property type="term" value="F:isoleucine-tRNA ligase activity"/>
    <property type="evidence" value="ECO:0007669"/>
    <property type="project" value="UniProtKB-EC"/>
</dbReference>
<comment type="caution">
    <text evidence="15">The sequence shown here is derived from an EMBL/GenBank/DDBJ whole genome shotgun (WGS) entry which is preliminary data.</text>
</comment>
<evidence type="ECO:0000256" key="6">
    <source>
        <dbReference type="ARBA" id="ARBA00022840"/>
    </source>
</evidence>
<dbReference type="NCBIfam" id="TIGR00392">
    <property type="entry name" value="ileS"/>
    <property type="match status" value="1"/>
</dbReference>
<evidence type="ECO:0000256" key="7">
    <source>
        <dbReference type="ARBA" id="ARBA00022917"/>
    </source>
</evidence>
<dbReference type="PROSITE" id="PS00178">
    <property type="entry name" value="AA_TRNA_LIGASE_I"/>
    <property type="match status" value="1"/>
</dbReference>
<evidence type="ECO:0000313" key="15">
    <source>
        <dbReference type="EMBL" id="CAF9905827.1"/>
    </source>
</evidence>
<dbReference type="GO" id="GO:0000049">
    <property type="term" value="F:tRNA binding"/>
    <property type="evidence" value="ECO:0007669"/>
    <property type="project" value="InterPro"/>
</dbReference>
<keyword evidence="5 12" id="KW-0547">Nucleotide-binding</keyword>
<dbReference type="InterPro" id="IPR033708">
    <property type="entry name" value="Anticodon_Ile_BEm"/>
</dbReference>
<dbReference type="InterPro" id="IPR002301">
    <property type="entry name" value="Ile-tRNA-ligase"/>
</dbReference>
<evidence type="ECO:0000256" key="9">
    <source>
        <dbReference type="ARBA" id="ARBA00032665"/>
    </source>
</evidence>
<dbReference type="SUPFAM" id="SSF52374">
    <property type="entry name" value="Nucleotidylyl transferase"/>
    <property type="match status" value="1"/>
</dbReference>
<proteinExistence type="inferred from homology"/>
<dbReference type="Proteomes" id="UP000664521">
    <property type="component" value="Unassembled WGS sequence"/>
</dbReference>
<organism evidence="15 16">
    <name type="scientific">Heterodermia speciosa</name>
    <dbReference type="NCBI Taxonomy" id="116794"/>
    <lineage>
        <taxon>Eukaryota</taxon>
        <taxon>Fungi</taxon>
        <taxon>Dikarya</taxon>
        <taxon>Ascomycota</taxon>
        <taxon>Pezizomycotina</taxon>
        <taxon>Lecanoromycetes</taxon>
        <taxon>OSLEUM clade</taxon>
        <taxon>Lecanoromycetidae</taxon>
        <taxon>Caliciales</taxon>
        <taxon>Physciaceae</taxon>
        <taxon>Heterodermia</taxon>
    </lineage>
</organism>
<dbReference type="PRINTS" id="PR00984">
    <property type="entry name" value="TRNASYNTHILE"/>
</dbReference>